<dbReference type="PRINTS" id="PR00420">
    <property type="entry name" value="RNGMNOXGNASE"/>
</dbReference>
<evidence type="ECO:0000313" key="9">
    <source>
        <dbReference type="EMBL" id="GLK50405.1"/>
    </source>
</evidence>
<keyword evidence="6" id="KW-0560">Oxidoreductase</keyword>
<dbReference type="InterPro" id="IPR036188">
    <property type="entry name" value="FAD/NAD-bd_sf"/>
</dbReference>
<feature type="domain" description="FAD-binding" evidence="8">
    <location>
        <begin position="27"/>
        <end position="369"/>
    </location>
</feature>
<dbReference type="NCBIfam" id="NF006593">
    <property type="entry name" value="PRK09126.1"/>
    <property type="match status" value="1"/>
</dbReference>
<name>A0ABQ5TEZ8_9CAUL</name>
<evidence type="ECO:0000256" key="6">
    <source>
        <dbReference type="ARBA" id="ARBA00023002"/>
    </source>
</evidence>
<dbReference type="PANTHER" id="PTHR43876:SF25">
    <property type="entry name" value="MONOOXYGENASE NMA2164"/>
    <property type="match status" value="1"/>
</dbReference>
<accession>A0ABQ5TEZ8</accession>
<gene>
    <name evidence="9" type="primary">visC</name>
    <name evidence="9" type="ORF">GCM10017620_33790</name>
</gene>
<reference evidence="9" key="1">
    <citation type="journal article" date="2014" name="Int. J. Syst. Evol. Microbiol.">
        <title>Complete genome of a new Firmicutes species belonging to the dominant human colonic microbiota ('Ruminococcus bicirculans') reveals two chromosomes and a selective capacity to utilize plant glucans.</title>
        <authorList>
            <consortium name="NISC Comparative Sequencing Program"/>
            <person name="Wegmann U."/>
            <person name="Louis P."/>
            <person name="Goesmann A."/>
            <person name="Henrissat B."/>
            <person name="Duncan S.H."/>
            <person name="Flint H.J."/>
        </authorList>
    </citation>
    <scope>NUCLEOTIDE SEQUENCE</scope>
    <source>
        <strain evidence="9">VKM B-1499</strain>
    </source>
</reference>
<proteinExistence type="inferred from homology"/>
<evidence type="ECO:0000256" key="4">
    <source>
        <dbReference type="ARBA" id="ARBA00022630"/>
    </source>
</evidence>
<keyword evidence="7" id="KW-0503">Monooxygenase</keyword>
<dbReference type="EMBL" id="BSFD01000011">
    <property type="protein sequence ID" value="GLK50405.1"/>
    <property type="molecule type" value="Genomic_DNA"/>
</dbReference>
<organism evidence="9 10">
    <name type="scientific">Brevundimonas intermedia</name>
    <dbReference type="NCBI Taxonomy" id="74315"/>
    <lineage>
        <taxon>Bacteria</taxon>
        <taxon>Pseudomonadati</taxon>
        <taxon>Pseudomonadota</taxon>
        <taxon>Alphaproteobacteria</taxon>
        <taxon>Caulobacterales</taxon>
        <taxon>Caulobacteraceae</taxon>
        <taxon>Brevundimonas</taxon>
    </lineage>
</organism>
<comment type="similarity">
    <text evidence="3">Belongs to the UbiH/COQ6 family.</text>
</comment>
<comment type="pathway">
    <text evidence="2">Cofactor biosynthesis; ubiquinone biosynthesis.</text>
</comment>
<dbReference type="Pfam" id="PF01494">
    <property type="entry name" value="FAD_binding_3"/>
    <property type="match status" value="1"/>
</dbReference>
<dbReference type="SUPFAM" id="SSF51905">
    <property type="entry name" value="FAD/NAD(P)-binding domain"/>
    <property type="match status" value="1"/>
</dbReference>
<evidence type="ECO:0000313" key="10">
    <source>
        <dbReference type="Proteomes" id="UP001143509"/>
    </source>
</evidence>
<evidence type="ECO:0000256" key="2">
    <source>
        <dbReference type="ARBA" id="ARBA00004749"/>
    </source>
</evidence>
<comment type="caution">
    <text evidence="9">The sequence shown here is derived from an EMBL/GenBank/DDBJ whole genome shotgun (WGS) entry which is preliminary data.</text>
</comment>
<sequence>MRSIKERTNRLGQEEDQEFSMHDDLMFDVAVVGAGPAGLAFTRSLAGAGLTVVLIEGQDEAALRDPAFDGREIALTHNSIRLLKSLDAWDRIPAQDISDLREARVLDGGSPFALTFDAGGADRLGVLIPNHLIRRALFEVVEGQPGVTLMAGRRVATCVVQGAAPRGRVVLDDGATIRAKLIVAADSRFSGVRDQLGVGVEMNRLGRSMMVCRMRHDQAHGHVATEWFDHRQTVALLPVADSQERVSSVVITLAAPAIADLMRLSPQAFAVEMERRLKGRLTGLELIGTRHAYPLATTWSRRFAGEGFALIGDAAVGMHPVTAHGFNLGLRGQETLAKVLKSARGGDIGSERVLARYERDHRLASWPLYQGTNALVRLFTEETPPARLARGAALRAGQATAPFKRVVKRMLTA</sequence>
<keyword evidence="4" id="KW-0285">Flavoprotein</keyword>
<keyword evidence="5" id="KW-0274">FAD</keyword>
<keyword evidence="10" id="KW-1185">Reference proteome</keyword>
<evidence type="ECO:0000256" key="3">
    <source>
        <dbReference type="ARBA" id="ARBA00005349"/>
    </source>
</evidence>
<dbReference type="InterPro" id="IPR002938">
    <property type="entry name" value="FAD-bd"/>
</dbReference>
<dbReference type="Gene3D" id="3.50.50.60">
    <property type="entry name" value="FAD/NAD(P)-binding domain"/>
    <property type="match status" value="2"/>
</dbReference>
<evidence type="ECO:0000256" key="1">
    <source>
        <dbReference type="ARBA" id="ARBA00001974"/>
    </source>
</evidence>
<dbReference type="Proteomes" id="UP001143509">
    <property type="component" value="Unassembled WGS sequence"/>
</dbReference>
<reference evidence="9" key="2">
    <citation type="submission" date="2023-01" db="EMBL/GenBank/DDBJ databases">
        <authorList>
            <person name="Sun Q."/>
            <person name="Evtushenko L."/>
        </authorList>
    </citation>
    <scope>NUCLEOTIDE SEQUENCE</scope>
    <source>
        <strain evidence="9">VKM B-1499</strain>
    </source>
</reference>
<comment type="cofactor">
    <cofactor evidence="1">
        <name>FAD</name>
        <dbReference type="ChEBI" id="CHEBI:57692"/>
    </cofactor>
</comment>
<dbReference type="NCBIfam" id="TIGR01988">
    <property type="entry name" value="Ubi-OHases"/>
    <property type="match status" value="1"/>
</dbReference>
<evidence type="ECO:0000256" key="7">
    <source>
        <dbReference type="ARBA" id="ARBA00023033"/>
    </source>
</evidence>
<dbReference type="InterPro" id="IPR051205">
    <property type="entry name" value="UbiH/COQ6_monooxygenase"/>
</dbReference>
<dbReference type="PANTHER" id="PTHR43876">
    <property type="entry name" value="UBIQUINONE BIOSYNTHESIS MONOOXYGENASE COQ6, MITOCHONDRIAL"/>
    <property type="match status" value="1"/>
</dbReference>
<protein>
    <recommendedName>
        <fullName evidence="8">FAD-binding domain-containing protein</fullName>
    </recommendedName>
</protein>
<dbReference type="InterPro" id="IPR010971">
    <property type="entry name" value="UbiH/COQ6"/>
</dbReference>
<evidence type="ECO:0000256" key="5">
    <source>
        <dbReference type="ARBA" id="ARBA00022827"/>
    </source>
</evidence>
<evidence type="ECO:0000259" key="8">
    <source>
        <dbReference type="Pfam" id="PF01494"/>
    </source>
</evidence>